<dbReference type="InterPro" id="IPR032691">
    <property type="entry name" value="Mon2/Sec7/BIG1-like_HUS"/>
</dbReference>
<protein>
    <recommendedName>
        <fullName evidence="2">SEC7 domain-containing protein</fullName>
    </recommendedName>
</protein>
<gene>
    <name evidence="3" type="ORF">CANARDRAFT_25807</name>
</gene>
<dbReference type="Proteomes" id="UP000094801">
    <property type="component" value="Unassembled WGS sequence"/>
</dbReference>
<sequence length="1500" mass="168629">MNGPLSVFLGSQFLKEGSPFLDDDSSMKTPALLKSKNKIKDDDHFLSGFVELRSILSEIDSIDSIEILTLLQPFLVLIRSPNTSSYITGVTINSLSKFVKYGIIHLNQKNIHQCLGQIVSALSHCKFEGSDQTQDDILLIKIIQLLELIVASELGDMLSDDSMYEAVSTCFSLAINTRRREILRSAAETTLIGITEKIFTKLQHIEVDSGIDHNVKTLEVELTATDTTGLPHDTIGGTHDNKEAVSTEDKSSDTDLSTEVASDANGGDQSSSPVTLANEELKSPKETESQPEYVMEESNFVGKPFSDEEQLPFGIPCMKEYMNHTIDILAPSNQFRFTESSRVLALNILNTIVEIAGGVLKKHQVLFQLISDKTCHHLVQLIQSTESPYLLTLAMKLFLNLTMNMSSHLKIQIELILTTMIQTTIADMSLLEKDLEDNNNRVYNMDTGDNYETGLLTEKEIEGLNKEFQTGRLPAIKEILVETLSVLWIRSPRFFINLFKSYDCDFDRGDITENLIKILCRLALSDVAVFTTSNVPPISMEGLLSFVDGMYERIKVATKTGVDLDTTALNSLVLQKIQKSDFIECTKKWNEKPADGLKLLSEKGFIKDTADDVEVARFLYEKSGRIDKKKLGELLAKPSNNSLLTEFVSLLDFTNLRPDEALRMLLNNFRLPGEAQQIERILESFIDRYIECQEAADKAKQAEEVTNDEEKVVPNKDAVFVLSFSIIMLNTDLHNPNVKKPMTLDEYQKNLRGCYKGKDFPSWYTEKIYSNIKEKEIIMPEEHKGTSKWFETIWHALLAEQASKMQSEEGDDTDSPDKLEDCLQFDKLLFQKTNKYVVSTLITMFDDTTHDSVVTRMISTVEKCATIASYFKLDDDVDEMIEIIAHMTTLTGVKRSEFSMESRDIIPTIELKLEKEQETITVSDLAVLFGRDFRAQLSTVVLFRVLKKINYRVSKHWSAVIKIILTLFVNGLIDPNLFPEFQKKLNLDKLAKPKSQFQLNRTKALKESGLFSTFSSYLKGLSDDTPEPTDEEIECTLSTIDCIKSSSTGTILRSITKTSPANLNVLVSILLDSFPNKEDTDPRVYTEECFFILETTICYILLTGDQEQVLAALKKCDEVFSPVDEFDISCRVRVVAYKLLLLHNGNDSYTEQLTSAIDSIYNLADTNRESMVKYGSTILNPLQMLILNKSTWCQTYLAQSSKYWSLIRVFASTPKNTELVYQFMHSVITASTELVTAENFMDILGLLDEISAVGAYGAQWEQEYDKLILSGHKVEKNKNPFQDLVATALRSITLTMELAKIIQTDSFKSTIKDSNVPSGWYPLIEAVAHQCYNPCRELRGHALKSLTSLLVSEDIPLSELSTDMLLDAGCIRLLMELLKPDVESTDSTGMIKTQHDVLNLTCKVILIYDFDNLDSVVSKLLSLASKFIVRNKGKPDFGDEVSEILKNMLDVKKDVLDLDALANSKIDKSLKAIIKEVESQNSSLSAVDATPTTTLPVEST</sequence>
<dbReference type="InterPro" id="IPR023394">
    <property type="entry name" value="Sec7_C_sf"/>
</dbReference>
<dbReference type="CDD" id="cd00171">
    <property type="entry name" value="Sec7"/>
    <property type="match status" value="1"/>
</dbReference>
<dbReference type="InterPro" id="IPR000904">
    <property type="entry name" value="Sec7_dom"/>
</dbReference>
<dbReference type="OrthoDB" id="10258608at2759"/>
<name>A0A1E4SSS9_9ASCO</name>
<evidence type="ECO:0000259" key="2">
    <source>
        <dbReference type="PROSITE" id="PS50190"/>
    </source>
</evidence>
<dbReference type="GO" id="GO:0032012">
    <property type="term" value="P:regulation of ARF protein signal transduction"/>
    <property type="evidence" value="ECO:0007669"/>
    <property type="project" value="InterPro"/>
</dbReference>
<dbReference type="GO" id="GO:0016192">
    <property type="term" value="P:vesicle-mediated transport"/>
    <property type="evidence" value="ECO:0007669"/>
    <property type="project" value="UniProtKB-ARBA"/>
</dbReference>
<feature type="domain" description="SEC7" evidence="2">
    <location>
        <begin position="571"/>
        <end position="775"/>
    </location>
</feature>
<keyword evidence="4" id="KW-1185">Reference proteome</keyword>
<dbReference type="STRING" id="983967.A0A1E4SSS9"/>
<dbReference type="Gene3D" id="1.10.220.20">
    <property type="match status" value="1"/>
</dbReference>
<dbReference type="PANTHER" id="PTHR10663">
    <property type="entry name" value="GUANYL-NUCLEOTIDE EXCHANGE FACTOR"/>
    <property type="match status" value="1"/>
</dbReference>
<reference evidence="4" key="1">
    <citation type="submission" date="2016-04" db="EMBL/GenBank/DDBJ databases">
        <title>Comparative genomics of biotechnologically important yeasts.</title>
        <authorList>
            <consortium name="DOE Joint Genome Institute"/>
            <person name="Riley R."/>
            <person name="Haridas S."/>
            <person name="Wolfe K.H."/>
            <person name="Lopes M.R."/>
            <person name="Hittinger C.T."/>
            <person name="Goker M."/>
            <person name="Salamov A."/>
            <person name="Wisecaver J."/>
            <person name="Long T.M."/>
            <person name="Aerts A.L."/>
            <person name="Barry K."/>
            <person name="Choi C."/>
            <person name="Clum A."/>
            <person name="Coughlan A.Y."/>
            <person name="Deshpande S."/>
            <person name="Douglass A.P."/>
            <person name="Hanson S.J."/>
            <person name="Klenk H.-P."/>
            <person name="Labutti K."/>
            <person name="Lapidus A."/>
            <person name="Lindquist E."/>
            <person name="Lipzen A."/>
            <person name="Meier-Kolthoff J.P."/>
            <person name="Ohm R.A."/>
            <person name="Otillar R.P."/>
            <person name="Pangilinan J."/>
            <person name="Peng Y."/>
            <person name="Rokas A."/>
            <person name="Rosa C.A."/>
            <person name="Scheuner C."/>
            <person name="Sibirny A.A."/>
            <person name="Slot J.C."/>
            <person name="Stielow J.B."/>
            <person name="Sun H."/>
            <person name="Kurtzman C.P."/>
            <person name="Blackwell M."/>
            <person name="Grigoriev I.V."/>
            <person name="Jeffries T.W."/>
        </authorList>
    </citation>
    <scope>NUCLEOTIDE SEQUENCE [LARGE SCALE GENOMIC DNA]</scope>
    <source>
        <strain evidence="4">NRRL YB-2248</strain>
    </source>
</reference>
<organism evidence="3 4">
    <name type="scientific">[Candida] arabinofermentans NRRL YB-2248</name>
    <dbReference type="NCBI Taxonomy" id="983967"/>
    <lineage>
        <taxon>Eukaryota</taxon>
        <taxon>Fungi</taxon>
        <taxon>Dikarya</taxon>
        <taxon>Ascomycota</taxon>
        <taxon>Saccharomycotina</taxon>
        <taxon>Pichiomycetes</taxon>
        <taxon>Pichiales</taxon>
        <taxon>Pichiaceae</taxon>
        <taxon>Ogataea</taxon>
        <taxon>Ogataea/Candida clade</taxon>
    </lineage>
</organism>
<dbReference type="GO" id="GO:0005085">
    <property type="term" value="F:guanyl-nucleotide exchange factor activity"/>
    <property type="evidence" value="ECO:0007669"/>
    <property type="project" value="InterPro"/>
</dbReference>
<accession>A0A1E4SSS9</accession>
<evidence type="ECO:0000313" key="4">
    <source>
        <dbReference type="Proteomes" id="UP000094801"/>
    </source>
</evidence>
<dbReference type="PROSITE" id="PS50190">
    <property type="entry name" value="SEC7"/>
    <property type="match status" value="1"/>
</dbReference>
<dbReference type="Gene3D" id="1.10.1000.11">
    <property type="entry name" value="Arf Nucleotide-binding Site Opener,domain 2"/>
    <property type="match status" value="1"/>
</dbReference>
<dbReference type="Pfam" id="PF23325">
    <property type="entry name" value="TPR_28"/>
    <property type="match status" value="1"/>
</dbReference>
<dbReference type="InterPro" id="IPR056604">
    <property type="entry name" value="GBF1-like_TPR"/>
</dbReference>
<feature type="compositionally biased region" description="Basic and acidic residues" evidence="1">
    <location>
        <begin position="239"/>
        <end position="253"/>
    </location>
</feature>
<evidence type="ECO:0000313" key="3">
    <source>
        <dbReference type="EMBL" id="ODV82570.1"/>
    </source>
</evidence>
<feature type="region of interest" description="Disordered" evidence="1">
    <location>
        <begin position="227"/>
        <end position="292"/>
    </location>
</feature>
<dbReference type="InterPro" id="IPR035999">
    <property type="entry name" value="Sec7_dom_sf"/>
</dbReference>
<evidence type="ECO:0000256" key="1">
    <source>
        <dbReference type="SAM" id="MobiDB-lite"/>
    </source>
</evidence>
<dbReference type="Pfam" id="PF12783">
    <property type="entry name" value="Sec7-like_HUS"/>
    <property type="match status" value="1"/>
</dbReference>
<proteinExistence type="predicted"/>
<dbReference type="Pfam" id="PF01369">
    <property type="entry name" value="Sec7"/>
    <property type="match status" value="1"/>
</dbReference>
<dbReference type="SMART" id="SM00222">
    <property type="entry name" value="Sec7"/>
    <property type="match status" value="1"/>
</dbReference>
<feature type="compositionally biased region" description="Basic and acidic residues" evidence="1">
    <location>
        <begin position="279"/>
        <end position="288"/>
    </location>
</feature>
<dbReference type="PANTHER" id="PTHR10663:SF388">
    <property type="entry name" value="GOLGI-SPECIFIC BREFELDIN A-RESISTANCE GUANINE NUCLEOTIDE EXCHANGE FACTOR 1"/>
    <property type="match status" value="1"/>
</dbReference>
<dbReference type="SUPFAM" id="SSF48425">
    <property type="entry name" value="Sec7 domain"/>
    <property type="match status" value="1"/>
</dbReference>
<dbReference type="EMBL" id="KV453880">
    <property type="protein sequence ID" value="ODV82570.1"/>
    <property type="molecule type" value="Genomic_DNA"/>
</dbReference>
<dbReference type="GO" id="GO:0005794">
    <property type="term" value="C:Golgi apparatus"/>
    <property type="evidence" value="ECO:0007669"/>
    <property type="project" value="UniProtKB-ARBA"/>
</dbReference>